<accession>A0A9X2FHQ6</accession>
<dbReference type="EMBL" id="JAIULA010000004">
    <property type="protein sequence ID" value="MCP0886294.1"/>
    <property type="molecule type" value="Genomic_DNA"/>
</dbReference>
<gene>
    <name evidence="1" type="ORF">LB941_02945</name>
</gene>
<name>A0A9X2FHQ6_9LACO</name>
<keyword evidence="2" id="KW-1185">Reference proteome</keyword>
<sequence length="184" mass="21275">MQNLQIQPTIHLNTHTLNIIYVSGSSLKKNQFLKEHFKHSNLGKKNQIAFVTSSNESLIPYLSVSDNIELLKKHGQEPQIYTEIISKILSTETYHNFFFTPTNNLSPLEKILVTLLRGIRNQQEYLVIADHFDELDINQTHFLLDILLHIIDTTAYYVVILTHQKELTNHKKATVIDINSLQLN</sequence>
<dbReference type="InterPro" id="IPR027417">
    <property type="entry name" value="P-loop_NTPase"/>
</dbReference>
<dbReference type="AlphaFoldDB" id="A0A9X2FHQ6"/>
<evidence type="ECO:0000313" key="2">
    <source>
        <dbReference type="Proteomes" id="UP001139006"/>
    </source>
</evidence>
<dbReference type="SUPFAM" id="SSF52540">
    <property type="entry name" value="P-loop containing nucleoside triphosphate hydrolases"/>
    <property type="match status" value="1"/>
</dbReference>
<dbReference type="Proteomes" id="UP001139006">
    <property type="component" value="Unassembled WGS sequence"/>
</dbReference>
<organism evidence="1 2">
    <name type="scientific">Ligilactobacillus ubinensis</name>
    <dbReference type="NCBI Taxonomy" id="2876789"/>
    <lineage>
        <taxon>Bacteria</taxon>
        <taxon>Bacillati</taxon>
        <taxon>Bacillota</taxon>
        <taxon>Bacilli</taxon>
        <taxon>Lactobacillales</taxon>
        <taxon>Lactobacillaceae</taxon>
        <taxon>Ligilactobacillus</taxon>
    </lineage>
</organism>
<dbReference type="RefSeq" id="WP_253359343.1">
    <property type="nucleotide sequence ID" value="NZ_JAIULA010000004.1"/>
</dbReference>
<evidence type="ECO:0000313" key="1">
    <source>
        <dbReference type="EMBL" id="MCP0886294.1"/>
    </source>
</evidence>
<dbReference type="Gene3D" id="3.40.50.300">
    <property type="entry name" value="P-loop containing nucleotide triphosphate hydrolases"/>
    <property type="match status" value="1"/>
</dbReference>
<reference evidence="1 2" key="1">
    <citation type="journal article" date="2023" name="Int. J. Syst. Evol. Microbiol.">
        <title>Ligilactobacillus ubinensis sp. nov., a novel species isolated from the wild ferment of a durian fruit (Durio zibethinus).</title>
        <authorList>
            <person name="Heng Y.C."/>
            <person name="Menon N."/>
            <person name="Chen B."/>
            <person name="Loo B.Z.L."/>
            <person name="Wong G.W.J."/>
            <person name="Lim A.C.H."/>
            <person name="Silvaraju S."/>
            <person name="Kittelmann S."/>
        </authorList>
    </citation>
    <scope>NUCLEOTIDE SEQUENCE [LARGE SCALE GENOMIC DNA]</scope>
    <source>
        <strain evidence="1 2">WILCCON 0076</strain>
    </source>
</reference>
<protein>
    <submittedName>
        <fullName evidence="1">Uncharacterized protein</fullName>
    </submittedName>
</protein>
<comment type="caution">
    <text evidence="1">The sequence shown here is derived from an EMBL/GenBank/DDBJ whole genome shotgun (WGS) entry which is preliminary data.</text>
</comment>
<proteinExistence type="predicted"/>